<dbReference type="STRING" id="1121485.GCA_000426485_02361"/>
<dbReference type="RefSeq" id="WP_134435926.1">
    <property type="nucleotide sequence ID" value="NZ_SOML01000003.1"/>
</dbReference>
<dbReference type="OrthoDB" id="9808953at2"/>
<proteinExistence type="predicted"/>
<organism evidence="1 2">
    <name type="scientific">Dysgonomonas capnocytophagoides</name>
    <dbReference type="NCBI Taxonomy" id="45254"/>
    <lineage>
        <taxon>Bacteria</taxon>
        <taxon>Pseudomonadati</taxon>
        <taxon>Bacteroidota</taxon>
        <taxon>Bacteroidia</taxon>
        <taxon>Bacteroidales</taxon>
        <taxon>Dysgonomonadaceae</taxon>
        <taxon>Dysgonomonas</taxon>
    </lineage>
</organism>
<dbReference type="EMBL" id="SOML01000003">
    <property type="protein sequence ID" value="TFD97409.1"/>
    <property type="molecule type" value="Genomic_DNA"/>
</dbReference>
<protein>
    <submittedName>
        <fullName evidence="1">Uncharacterized protein</fullName>
    </submittedName>
</protein>
<comment type="caution">
    <text evidence="1">The sequence shown here is derived from an EMBL/GenBank/DDBJ whole genome shotgun (WGS) entry which is preliminary data.</text>
</comment>
<evidence type="ECO:0000313" key="1">
    <source>
        <dbReference type="EMBL" id="TFD97409.1"/>
    </source>
</evidence>
<dbReference type="AlphaFoldDB" id="A0A4Y8L407"/>
<keyword evidence="2" id="KW-1185">Reference proteome</keyword>
<evidence type="ECO:0000313" key="2">
    <source>
        <dbReference type="Proteomes" id="UP000297861"/>
    </source>
</evidence>
<gene>
    <name evidence="1" type="ORF">E2605_07010</name>
</gene>
<dbReference type="Proteomes" id="UP000297861">
    <property type="component" value="Unassembled WGS sequence"/>
</dbReference>
<reference evidence="1 2" key="1">
    <citation type="submission" date="2019-03" db="EMBL/GenBank/DDBJ databases">
        <title>San Antonio Military Medical Center submission to MRSN (WRAIR), pending publication.</title>
        <authorList>
            <person name="Blyth D.M."/>
            <person name="Mccarthy S.L."/>
            <person name="Schall S.E."/>
            <person name="Stam J.A."/>
            <person name="Ong A.C."/>
            <person name="Mcgann P.T."/>
        </authorList>
    </citation>
    <scope>NUCLEOTIDE SEQUENCE [LARGE SCALE GENOMIC DNA]</scope>
    <source>
        <strain evidence="1 2">MRSN571793</strain>
    </source>
</reference>
<name>A0A4Y8L407_9BACT</name>
<accession>A0A4Y8L407</accession>
<sequence>MKKYIWLIILPFMWINNTMLYAQIGINTESPNQTSVLDITSSNKGLLIPRMSNNEKTAIASPAAGLLVYDTDLKCISQNIGSTASPKWTCLTRYNRHFFLMPSINIETSVVGTTHTIDLYQQYKSQFASPLYKSLGAPVNIPVFGSEQLYFYITYFDKNILDIKDIDHTGKMTYTIKKKANWDTYMNIIFVIR</sequence>